<organism evidence="1 2">
    <name type="scientific">Constantimarinum furrinae</name>
    <dbReference type="NCBI Taxonomy" id="2562285"/>
    <lineage>
        <taxon>Bacteria</taxon>
        <taxon>Pseudomonadati</taxon>
        <taxon>Bacteroidota</taxon>
        <taxon>Flavobacteriia</taxon>
        <taxon>Flavobacteriales</taxon>
        <taxon>Flavobacteriaceae</taxon>
        <taxon>Altibacter/Constantimarinum group</taxon>
        <taxon>Constantimarinum</taxon>
    </lineage>
</organism>
<keyword evidence="2" id="KW-1185">Reference proteome</keyword>
<dbReference type="EMBL" id="CP052909">
    <property type="protein sequence ID" value="QNJ98665.1"/>
    <property type="molecule type" value="Genomic_DNA"/>
</dbReference>
<proteinExistence type="predicted"/>
<name>A0A7G8PWE9_9FLAO</name>
<evidence type="ECO:0000313" key="2">
    <source>
        <dbReference type="Proteomes" id="UP000515514"/>
    </source>
</evidence>
<dbReference type="PROSITE" id="PS51257">
    <property type="entry name" value="PROKAR_LIPOPROTEIN"/>
    <property type="match status" value="1"/>
</dbReference>
<protein>
    <recommendedName>
        <fullName evidence="3">DNA topoisomerase IV</fullName>
    </recommendedName>
</protein>
<reference evidence="1 2" key="1">
    <citation type="submission" date="2020-04" db="EMBL/GenBank/DDBJ databases">
        <title>Genome sequence of Altibacter aquimarinus strain ALE3EI.</title>
        <authorList>
            <person name="Oh H.-M."/>
            <person name="Jang D."/>
        </authorList>
    </citation>
    <scope>NUCLEOTIDE SEQUENCE [LARGE SCALE GENOMIC DNA]</scope>
    <source>
        <strain evidence="1 2">ALE3EI</strain>
    </source>
</reference>
<dbReference type="RefSeq" id="WP_186988500.1">
    <property type="nucleotide sequence ID" value="NZ_CP052909.1"/>
</dbReference>
<evidence type="ECO:0000313" key="1">
    <source>
        <dbReference type="EMBL" id="QNJ98665.1"/>
    </source>
</evidence>
<gene>
    <name evidence="1" type="ORF">ALE3EI_2118</name>
</gene>
<dbReference type="AlphaFoldDB" id="A0A7G8PWE9"/>
<accession>A0A7G8PWE9</accession>
<dbReference type="KEGG" id="alti:ALE3EI_2118"/>
<sequence>MRFSALFLVFIFVTGCYEPERNCTAFKTGTFEFEALVGTELFTTRIERNDSIEVEYFNGKIDTASVRWINDCEYILKKLNPNSISEKKAIHIKILYTEGNTYTFEFNEVGQSVKKKATATKRN</sequence>
<dbReference type="Proteomes" id="UP000515514">
    <property type="component" value="Chromosome"/>
</dbReference>
<evidence type="ECO:0008006" key="3">
    <source>
        <dbReference type="Google" id="ProtNLM"/>
    </source>
</evidence>